<evidence type="ECO:0000313" key="1">
    <source>
        <dbReference type="EMBL" id="VDK20877.1"/>
    </source>
</evidence>
<reference evidence="3" key="1">
    <citation type="submission" date="2017-02" db="UniProtKB">
        <authorList>
            <consortium name="WormBaseParasite"/>
        </authorList>
    </citation>
    <scope>IDENTIFICATION</scope>
</reference>
<dbReference type="Proteomes" id="UP000282613">
    <property type="component" value="Unassembled WGS sequence"/>
</dbReference>
<keyword evidence="2" id="KW-1185">Reference proteome</keyword>
<protein>
    <submittedName>
        <fullName evidence="3">DUF1540 domain-containing protein</fullName>
    </submittedName>
</protein>
<proteinExistence type="predicted"/>
<evidence type="ECO:0000313" key="2">
    <source>
        <dbReference type="Proteomes" id="UP000282613"/>
    </source>
</evidence>
<dbReference type="WBParaSite" id="TASK_0000042101-mRNA-1">
    <property type="protein sequence ID" value="TASK_0000042101-mRNA-1"/>
    <property type="gene ID" value="TASK_0000042101"/>
</dbReference>
<reference evidence="1 2" key="2">
    <citation type="submission" date="2018-11" db="EMBL/GenBank/DDBJ databases">
        <authorList>
            <consortium name="Pathogen Informatics"/>
        </authorList>
    </citation>
    <scope>NUCLEOTIDE SEQUENCE [LARGE SCALE GENOMIC DNA]</scope>
</reference>
<evidence type="ECO:0000313" key="3">
    <source>
        <dbReference type="WBParaSite" id="TASK_0000042101-mRNA-1"/>
    </source>
</evidence>
<dbReference type="EMBL" id="UYRS01000052">
    <property type="protein sequence ID" value="VDK20877.1"/>
    <property type="molecule type" value="Genomic_DNA"/>
</dbReference>
<dbReference type="AlphaFoldDB" id="A0A0R3VT75"/>
<organism evidence="3">
    <name type="scientific">Taenia asiatica</name>
    <name type="common">Asian tapeworm</name>
    <dbReference type="NCBI Taxonomy" id="60517"/>
    <lineage>
        <taxon>Eukaryota</taxon>
        <taxon>Metazoa</taxon>
        <taxon>Spiralia</taxon>
        <taxon>Lophotrochozoa</taxon>
        <taxon>Platyhelminthes</taxon>
        <taxon>Cestoda</taxon>
        <taxon>Eucestoda</taxon>
        <taxon>Cyclophyllidea</taxon>
        <taxon>Taeniidae</taxon>
        <taxon>Taenia</taxon>
    </lineage>
</organism>
<sequence length="98" mass="10698">MNKFAAYIVGMEEQLHCKSNTVNHCAIADLLPLVPYNVCVRNCRQETAITKSVSSSIEGAQLVSSDVLEVATAIDADKHKCSDAICENVTIRLKDEIC</sequence>
<name>A0A0R3VT75_TAEAS</name>
<gene>
    <name evidence="1" type="ORF">TASK_LOCUS422</name>
</gene>
<accession>A0A0R3VT75</accession>